<protein>
    <submittedName>
        <fullName evidence="2">Uncharacterized protein</fullName>
    </submittedName>
</protein>
<proteinExistence type="predicted"/>
<reference evidence="2" key="1">
    <citation type="journal article" date="2019" name="Sci. Rep.">
        <title>Draft genome of Tanacetum cinerariifolium, the natural source of mosquito coil.</title>
        <authorList>
            <person name="Yamashiro T."/>
            <person name="Shiraishi A."/>
            <person name="Satake H."/>
            <person name="Nakayama K."/>
        </authorList>
    </citation>
    <scope>NUCLEOTIDE SEQUENCE</scope>
</reference>
<feature type="compositionally biased region" description="Basic residues" evidence="1">
    <location>
        <begin position="15"/>
        <end position="25"/>
    </location>
</feature>
<accession>A0A699HIU2</accession>
<evidence type="ECO:0000313" key="2">
    <source>
        <dbReference type="EMBL" id="GEY24861.1"/>
    </source>
</evidence>
<gene>
    <name evidence="2" type="ORF">Tci_396835</name>
</gene>
<organism evidence="2">
    <name type="scientific">Tanacetum cinerariifolium</name>
    <name type="common">Dalmatian daisy</name>
    <name type="synonym">Chrysanthemum cinerariifolium</name>
    <dbReference type="NCBI Taxonomy" id="118510"/>
    <lineage>
        <taxon>Eukaryota</taxon>
        <taxon>Viridiplantae</taxon>
        <taxon>Streptophyta</taxon>
        <taxon>Embryophyta</taxon>
        <taxon>Tracheophyta</taxon>
        <taxon>Spermatophyta</taxon>
        <taxon>Magnoliopsida</taxon>
        <taxon>eudicotyledons</taxon>
        <taxon>Gunneridae</taxon>
        <taxon>Pentapetalae</taxon>
        <taxon>asterids</taxon>
        <taxon>campanulids</taxon>
        <taxon>Asterales</taxon>
        <taxon>Asteraceae</taxon>
        <taxon>Asteroideae</taxon>
        <taxon>Anthemideae</taxon>
        <taxon>Anthemidinae</taxon>
        <taxon>Tanacetum</taxon>
    </lineage>
</organism>
<comment type="caution">
    <text evidence="2">The sequence shown here is derived from an EMBL/GenBank/DDBJ whole genome shotgun (WGS) entry which is preliminary data.</text>
</comment>
<dbReference type="EMBL" id="BKCJ010163189">
    <property type="protein sequence ID" value="GEY24861.1"/>
    <property type="molecule type" value="Genomic_DNA"/>
</dbReference>
<name>A0A699HIU2_TANCI</name>
<evidence type="ECO:0000256" key="1">
    <source>
        <dbReference type="SAM" id="MobiDB-lite"/>
    </source>
</evidence>
<dbReference type="AlphaFoldDB" id="A0A699HIU2"/>
<feature type="region of interest" description="Disordered" evidence="1">
    <location>
        <begin position="1"/>
        <end position="30"/>
    </location>
</feature>
<sequence>MRGQRKDTSQISPTRLKKSHKKANNHGRSTVTLPDADIVSVLRPTENVLRDWVNCKVTHPDADIVSVLRPTENVLHGWGTCPDANIIFVLRPTKDVLPWLGSTRLKGQSKYQSNKLGDISPNEYYSNMGQQIAKEQDLKRWQWLLQEWNMKKIWTKVFHPRLTSLRLEFRFSIYIHQENPQSQLLPFLQTGAQEKSAVKFEKHLSENIKEDDLQLLSRSCWGLHSAGAMSVILATPETTEDVEWGNLIKSIFFLSSPEGAVVANYLIQYALVPEMEQKKKSQT</sequence>